<accession>A0A3B0URD3</accession>
<dbReference type="InterPro" id="IPR015867">
    <property type="entry name" value="N-reg_PII/ATP_PRibTrfase_C"/>
</dbReference>
<dbReference type="PANTHER" id="PTHR41774:SF1">
    <property type="entry name" value="NGG1P INTERACTING FACTOR NIF3"/>
    <property type="match status" value="1"/>
</dbReference>
<dbReference type="EMBL" id="UOEW01000032">
    <property type="protein sequence ID" value="VAW33448.1"/>
    <property type="molecule type" value="Genomic_DNA"/>
</dbReference>
<dbReference type="FunFam" id="3.30.70.120:FF:000006">
    <property type="entry name" value="GTP cyclohydrolase 1 type 2 homolog"/>
    <property type="match status" value="1"/>
</dbReference>
<dbReference type="AlphaFoldDB" id="A0A3B0URD3"/>
<dbReference type="InterPro" id="IPR036069">
    <property type="entry name" value="DUF34/NIF3_sf"/>
</dbReference>
<name>A0A3B0URD3_9ZZZZ</name>
<dbReference type="PANTHER" id="PTHR41774">
    <property type="match status" value="1"/>
</dbReference>
<reference evidence="1" key="1">
    <citation type="submission" date="2018-06" db="EMBL/GenBank/DDBJ databases">
        <authorList>
            <person name="Zhirakovskaya E."/>
        </authorList>
    </citation>
    <scope>NUCLEOTIDE SEQUENCE</scope>
</reference>
<dbReference type="SUPFAM" id="SSF102705">
    <property type="entry name" value="NIF3 (NGG1p interacting factor 3)-like"/>
    <property type="match status" value="1"/>
</dbReference>
<dbReference type="Gene3D" id="3.30.70.120">
    <property type="match status" value="1"/>
</dbReference>
<protein>
    <submittedName>
        <fullName evidence="1">Bsu YqfO NIF3/CutA domain</fullName>
    </submittedName>
</protein>
<sequence>MISIVVYIPASHLQQVKQAMFNAGAGTIDNYQECCWQVAGQGQFRPMQGSSAFIGETDKLSTVKEYRVEMICKKDNVNDVIKALKASHPYETPAYFYFTVFTD</sequence>
<gene>
    <name evidence="1" type="ORF">MNBD_GAMMA01-1887</name>
</gene>
<proteinExistence type="predicted"/>
<evidence type="ECO:0000313" key="1">
    <source>
        <dbReference type="EMBL" id="VAW33448.1"/>
    </source>
</evidence>
<organism evidence="1">
    <name type="scientific">hydrothermal vent metagenome</name>
    <dbReference type="NCBI Taxonomy" id="652676"/>
    <lineage>
        <taxon>unclassified sequences</taxon>
        <taxon>metagenomes</taxon>
        <taxon>ecological metagenomes</taxon>
    </lineage>
</organism>